<dbReference type="AlphaFoldDB" id="A0A176VF56"/>
<evidence type="ECO:0000313" key="4">
    <source>
        <dbReference type="Proteomes" id="UP000077202"/>
    </source>
</evidence>
<feature type="coiled-coil region" evidence="1">
    <location>
        <begin position="795"/>
        <end position="843"/>
    </location>
</feature>
<protein>
    <recommendedName>
        <fullName evidence="5">UVR domain-containing protein</fullName>
    </recommendedName>
</protein>
<evidence type="ECO:0000313" key="3">
    <source>
        <dbReference type="EMBL" id="OAE19480.1"/>
    </source>
</evidence>
<dbReference type="PANTHER" id="PTHR38394">
    <property type="entry name" value="NEUROFILAMENT LIGHT PROTEIN"/>
    <property type="match status" value="1"/>
</dbReference>
<evidence type="ECO:0000256" key="1">
    <source>
        <dbReference type="SAM" id="Coils"/>
    </source>
</evidence>
<comment type="caution">
    <text evidence="3">The sequence shown here is derived from an EMBL/GenBank/DDBJ whole genome shotgun (WGS) entry which is preliminary data.</text>
</comment>
<feature type="compositionally biased region" description="Acidic residues" evidence="2">
    <location>
        <begin position="292"/>
        <end position="308"/>
    </location>
</feature>
<organism evidence="3 4">
    <name type="scientific">Marchantia polymorpha subsp. ruderalis</name>
    <dbReference type="NCBI Taxonomy" id="1480154"/>
    <lineage>
        <taxon>Eukaryota</taxon>
        <taxon>Viridiplantae</taxon>
        <taxon>Streptophyta</taxon>
        <taxon>Embryophyta</taxon>
        <taxon>Marchantiophyta</taxon>
        <taxon>Marchantiopsida</taxon>
        <taxon>Marchantiidae</taxon>
        <taxon>Marchantiales</taxon>
        <taxon>Marchantiaceae</taxon>
        <taxon>Marchantia</taxon>
    </lineage>
</organism>
<evidence type="ECO:0008006" key="5">
    <source>
        <dbReference type="Google" id="ProtNLM"/>
    </source>
</evidence>
<name>A0A176VF56_MARPO</name>
<feature type="compositionally biased region" description="Polar residues" evidence="2">
    <location>
        <begin position="272"/>
        <end position="290"/>
    </location>
</feature>
<accession>A0A176VF56</accession>
<feature type="compositionally biased region" description="Basic and acidic residues" evidence="2">
    <location>
        <begin position="38"/>
        <end position="47"/>
    </location>
</feature>
<feature type="compositionally biased region" description="Basic and acidic residues" evidence="2">
    <location>
        <begin position="156"/>
        <end position="179"/>
    </location>
</feature>
<feature type="compositionally biased region" description="Polar residues" evidence="2">
    <location>
        <begin position="191"/>
        <end position="219"/>
    </location>
</feature>
<feature type="coiled-coil region" evidence="1">
    <location>
        <begin position="504"/>
        <end position="564"/>
    </location>
</feature>
<proteinExistence type="predicted"/>
<feature type="compositionally biased region" description="Basic and acidic residues" evidence="2">
    <location>
        <begin position="244"/>
        <end position="255"/>
    </location>
</feature>
<feature type="coiled-coil region" evidence="1">
    <location>
        <begin position="669"/>
        <end position="703"/>
    </location>
</feature>
<feature type="compositionally biased region" description="Polar residues" evidence="2">
    <location>
        <begin position="139"/>
        <end position="151"/>
    </location>
</feature>
<feature type="compositionally biased region" description="Polar residues" evidence="2">
    <location>
        <begin position="330"/>
        <end position="339"/>
    </location>
</feature>
<keyword evidence="1" id="KW-0175">Coiled coil</keyword>
<feature type="coiled-coil region" evidence="1">
    <location>
        <begin position="609"/>
        <end position="636"/>
    </location>
</feature>
<feature type="compositionally biased region" description="Low complexity" evidence="2">
    <location>
        <begin position="56"/>
        <end position="85"/>
    </location>
</feature>
<dbReference type="PANTHER" id="PTHR38394:SF1">
    <property type="entry name" value="NEUROFILAMENT LIGHT PROTEIN"/>
    <property type="match status" value="1"/>
</dbReference>
<feature type="region of interest" description="Disordered" evidence="2">
    <location>
        <begin position="22"/>
        <end position="118"/>
    </location>
</feature>
<dbReference type="EMBL" id="LVLJ01003850">
    <property type="protein sequence ID" value="OAE19480.1"/>
    <property type="molecule type" value="Genomic_DNA"/>
</dbReference>
<sequence length="1033" mass="111651">MADGSGNDMDSLFEGMDFVMTGALEDASDPPADGLQNDSKHTLKEKLGQNGSAAVPATLVPTLTSAALPATRSSSSSSLTSLARSISGSLAPGGQLSPPAHGGLQRDPSKPLDETLFSGLNVSFMDDEGSMQLQFAVPESQTDGASQTSVGSAHHGRTDSYDGKSAGEKAGNAEKERPTVESIMTAYINVGPTSSFKHSSSGKALTSKGASSLTQSPSQKPGMRRKKRSMKIGYAREEEEQEELSLRKNTVRDKITGAAAGKEIVNGIFDSSPRQSVSSHGLSRASSQGQLDVDEFSEGTSVAEDESSLADTALSGRPDGEVDSSAKAPVSQSNSSDIVSKSVAAASLDEDKLQPKTVESEDIDRVSVTQEAVPNAAHEMGKDQEAPGNALPNSTTVDREETGVEKSSDNIPPEETVSEADRGESDGNSLTVQTAVREVKEVDGGENPSSLEENLDITSLAAKKTGTIEERLQYVQELVAREMTVLQGRNSVVSALRKAAVQDRRQAAERASAASTRCKNLEAELNAACENEDFEKADALSESVAEAENAMHQATEDFKLSEAKCDSAASKVQEILDLQVATEEEGARIFELLKQEAEVAADRVRTETQEKARREMERLSADEEAAEARRRKLSLSLRIIEEANAELDKVIGEGTKEETELKMSLTEHRSQLLSELEELLSLVRKKEEEISDYDQRIQAVDEKMSSVVANFETQRSSLDAESKALAVSSLELDDEFKRIAAEKQGVDELLAEGEKESLKLERAARSALDAGCAVQEALKLKKAIATTTFFFKEKRSELAEKEKKALEEIQALRDESLSGRSSLQELTTMKMKLNQEIGEKKQLILFVEKRTPELDSEKKLAAAARNFKEAGRLAAEAKALTAEKEAATADMTRMLSELQNVETEADLKLGVLDDMDRLISEKEKEAAISRCERLRLMAAAARMERDAAIELEDFEEAESLDSEAETADLEAEELQRVYELEGGKFEKQSNSLLTFVEQINDSTLQTGANQATSAVEAQVSQTDLMKIEEGATA</sequence>
<feature type="coiled-coil region" evidence="1">
    <location>
        <begin position="870"/>
        <end position="904"/>
    </location>
</feature>
<feature type="region of interest" description="Disordered" evidence="2">
    <location>
        <begin position="131"/>
        <end position="432"/>
    </location>
</feature>
<dbReference type="Proteomes" id="UP000077202">
    <property type="component" value="Unassembled WGS sequence"/>
</dbReference>
<keyword evidence="4" id="KW-1185">Reference proteome</keyword>
<feature type="compositionally biased region" description="Basic and acidic residues" evidence="2">
    <location>
        <begin position="397"/>
        <end position="408"/>
    </location>
</feature>
<evidence type="ECO:0000256" key="2">
    <source>
        <dbReference type="SAM" id="MobiDB-lite"/>
    </source>
</evidence>
<reference evidence="3" key="1">
    <citation type="submission" date="2016-03" db="EMBL/GenBank/DDBJ databases">
        <title>Mechanisms controlling the formation of the plant cell surface in tip-growing cells are functionally conserved among land plants.</title>
        <authorList>
            <person name="Honkanen S."/>
            <person name="Jones V.A."/>
            <person name="Morieri G."/>
            <person name="Champion C."/>
            <person name="Hetherington A.J."/>
            <person name="Kelly S."/>
            <person name="Saint-Marcoux D."/>
            <person name="Proust H."/>
            <person name="Prescott H."/>
            <person name="Dolan L."/>
        </authorList>
    </citation>
    <scope>NUCLEOTIDE SEQUENCE [LARGE SCALE GENOMIC DNA]</scope>
    <source>
        <tissue evidence="3">Whole gametophyte</tissue>
    </source>
</reference>
<gene>
    <name evidence="3" type="ORF">AXG93_1040s1440</name>
</gene>